<dbReference type="RefSeq" id="WP_272157345.1">
    <property type="nucleotide sequence ID" value="NZ_JAQMJV010000001.1"/>
</dbReference>
<accession>A0AAJ1HDQ3</accession>
<gene>
    <name evidence="4" type="ORF">PNV36_01710</name>
</gene>
<reference evidence="4" key="1">
    <citation type="submission" date="2023-01" db="EMBL/GenBank/DDBJ databases">
        <title>Human gut microbiome strain richness.</title>
        <authorList>
            <person name="Chen-Liaw A."/>
        </authorList>
    </citation>
    <scope>NUCLEOTIDE SEQUENCE</scope>
    <source>
        <strain evidence="4">1001262st2_G8_1001262B_160229</strain>
    </source>
</reference>
<dbReference type="SUPFAM" id="SSF54211">
    <property type="entry name" value="Ribosomal protein S5 domain 2-like"/>
    <property type="match status" value="1"/>
</dbReference>
<dbReference type="Proteomes" id="UP001212685">
    <property type="component" value="Unassembled WGS sequence"/>
</dbReference>
<feature type="domain" description="GHMP kinase N-terminal" evidence="3">
    <location>
        <begin position="59"/>
        <end position="120"/>
    </location>
</feature>
<sequence>MKGTMIASCPGSCGELFQCVVDGREFLMSYGIEKKSQVVIGPQAGQVGEVLRPKMLQVMNELTDQIDFDFSFQTDISIGKGYSSSTADMLSILGAYSAYKHKEVSVSLLTSLCSKIEPSDSVGFSDWTVMNPLNGEIKWQTRWKPKLYVYILEPDQMVDTTSFIRMTDSPLYPAEQSEKLLTDFQTACDTQNVELLGAVATRSALLNNKRLPKPYLEDIIEITTELGLLGVNVAHSGSIVGILLTQDQLIHLNKLEERLSQHPLASYYSIRNLSKIIYDGLKVKKVEEICG</sequence>
<dbReference type="PANTHER" id="PTHR43527:SF1">
    <property type="entry name" value="L-THREONINE KINASE"/>
    <property type="match status" value="1"/>
</dbReference>
<dbReference type="PANTHER" id="PTHR43527">
    <property type="entry name" value="4-DIPHOSPHOCYTIDYL-2-C-METHYL-D-ERYTHRITOL KINASE, CHLOROPLASTIC"/>
    <property type="match status" value="1"/>
</dbReference>
<evidence type="ECO:0000256" key="2">
    <source>
        <dbReference type="ARBA" id="ARBA00022777"/>
    </source>
</evidence>
<protein>
    <submittedName>
        <fullName evidence="4">Kinase</fullName>
    </submittedName>
</protein>
<evidence type="ECO:0000259" key="3">
    <source>
        <dbReference type="Pfam" id="PF00288"/>
    </source>
</evidence>
<dbReference type="GO" id="GO:0005524">
    <property type="term" value="F:ATP binding"/>
    <property type="evidence" value="ECO:0007669"/>
    <property type="project" value="InterPro"/>
</dbReference>
<dbReference type="Pfam" id="PF00288">
    <property type="entry name" value="GHMP_kinases_N"/>
    <property type="match status" value="1"/>
</dbReference>
<dbReference type="InterPro" id="IPR006204">
    <property type="entry name" value="GHMP_kinase_N_dom"/>
</dbReference>
<evidence type="ECO:0000313" key="5">
    <source>
        <dbReference type="Proteomes" id="UP001212685"/>
    </source>
</evidence>
<dbReference type="EMBL" id="JAQMJV010000001">
    <property type="protein sequence ID" value="MDB8619118.1"/>
    <property type="molecule type" value="Genomic_DNA"/>
</dbReference>
<name>A0AAJ1HDQ3_STRPA</name>
<proteinExistence type="predicted"/>
<keyword evidence="2 4" id="KW-0418">Kinase</keyword>
<dbReference type="AlphaFoldDB" id="A0AAJ1HDQ3"/>
<evidence type="ECO:0000313" key="4">
    <source>
        <dbReference type="EMBL" id="MDB8619118.1"/>
    </source>
</evidence>
<organism evidence="4 5">
    <name type="scientific">Streptococcus parasanguinis</name>
    <dbReference type="NCBI Taxonomy" id="1318"/>
    <lineage>
        <taxon>Bacteria</taxon>
        <taxon>Bacillati</taxon>
        <taxon>Bacillota</taxon>
        <taxon>Bacilli</taxon>
        <taxon>Lactobacillales</taxon>
        <taxon>Streptococcaceae</taxon>
        <taxon>Streptococcus</taxon>
    </lineage>
</organism>
<comment type="caution">
    <text evidence="4">The sequence shown here is derived from an EMBL/GenBank/DDBJ whole genome shotgun (WGS) entry which is preliminary data.</text>
</comment>
<dbReference type="InterPro" id="IPR020568">
    <property type="entry name" value="Ribosomal_Su5_D2-typ_SF"/>
</dbReference>
<keyword evidence="2 4" id="KW-0808">Transferase</keyword>
<dbReference type="GO" id="GO:0016301">
    <property type="term" value="F:kinase activity"/>
    <property type="evidence" value="ECO:0007669"/>
    <property type="project" value="UniProtKB-KW"/>
</dbReference>
<keyword evidence="1" id="KW-0547">Nucleotide-binding</keyword>
<evidence type="ECO:0000256" key="1">
    <source>
        <dbReference type="ARBA" id="ARBA00022741"/>
    </source>
</evidence>